<dbReference type="SUPFAM" id="SSF51261">
    <property type="entry name" value="Duplicated hybrid motif"/>
    <property type="match status" value="1"/>
</dbReference>
<dbReference type="GO" id="GO:0046872">
    <property type="term" value="F:metal ion binding"/>
    <property type="evidence" value="ECO:0007669"/>
    <property type="project" value="UniProtKB-KW"/>
</dbReference>
<dbReference type="EMBL" id="FMBM01000002">
    <property type="protein sequence ID" value="SCC82238.1"/>
    <property type="molecule type" value="Genomic_DNA"/>
</dbReference>
<protein>
    <submittedName>
        <fullName evidence="10">Membrane-bound metallopeptidase</fullName>
    </submittedName>
    <submittedName>
        <fullName evidence="11">Septal ring factor EnvC, activator of murein hydrolases AmiA and AmiB</fullName>
    </submittedName>
</protein>
<evidence type="ECO:0000313" key="13">
    <source>
        <dbReference type="Proteomes" id="UP000182800"/>
    </source>
</evidence>
<keyword evidence="3" id="KW-0479">Metal-binding</keyword>
<dbReference type="RefSeq" id="WP_238947256.1">
    <property type="nucleotide sequence ID" value="NZ_FMBM01000002.1"/>
</dbReference>
<dbReference type="PATRIC" id="fig|1653334.4.peg.1695"/>
<evidence type="ECO:0000256" key="6">
    <source>
        <dbReference type="ARBA" id="ARBA00023049"/>
    </source>
</evidence>
<keyword evidence="7" id="KW-0175">Coiled coil</keyword>
<reference evidence="10 12" key="1">
    <citation type="submission" date="2015-09" db="EMBL/GenBank/DDBJ databases">
        <title>Identification and resolution of microdiversity through metagenomic sequencing of parallel consortia.</title>
        <authorList>
            <person name="Nelson W.C."/>
            <person name="Romine M.F."/>
            <person name="Lindemann S.R."/>
        </authorList>
    </citation>
    <scope>NUCLEOTIDE SEQUENCE [LARGE SCALE GENOMIC DNA]</scope>
    <source>
        <strain evidence="10">HL-109</strain>
    </source>
</reference>
<dbReference type="InterPro" id="IPR050570">
    <property type="entry name" value="Cell_wall_metabolism_enzyme"/>
</dbReference>
<name>A0A0P7X9D5_9HYPH</name>
<dbReference type="GO" id="GO:0004222">
    <property type="term" value="F:metalloendopeptidase activity"/>
    <property type="evidence" value="ECO:0007669"/>
    <property type="project" value="TreeGrafter"/>
</dbReference>
<evidence type="ECO:0000313" key="10">
    <source>
        <dbReference type="EMBL" id="KPQ11837.1"/>
    </source>
</evidence>
<dbReference type="InterPro" id="IPR016047">
    <property type="entry name" value="M23ase_b-sheet_dom"/>
</dbReference>
<dbReference type="Proteomes" id="UP000182800">
    <property type="component" value="Unassembled WGS sequence"/>
</dbReference>
<evidence type="ECO:0000256" key="8">
    <source>
        <dbReference type="SAM" id="MobiDB-lite"/>
    </source>
</evidence>
<dbReference type="STRING" id="1653334.GA0071312_3219"/>
<dbReference type="InterPro" id="IPR011055">
    <property type="entry name" value="Dup_hybrid_motif"/>
</dbReference>
<feature type="region of interest" description="Disordered" evidence="8">
    <location>
        <begin position="1"/>
        <end position="23"/>
    </location>
</feature>
<feature type="compositionally biased region" description="Basic and acidic residues" evidence="8">
    <location>
        <begin position="1"/>
        <end position="16"/>
    </location>
</feature>
<feature type="domain" description="M23ase beta-sheet core" evidence="9">
    <location>
        <begin position="363"/>
        <end position="464"/>
    </location>
</feature>
<proteinExistence type="predicted"/>
<evidence type="ECO:0000256" key="5">
    <source>
        <dbReference type="ARBA" id="ARBA00022833"/>
    </source>
</evidence>
<gene>
    <name evidence="11" type="ORF">GA0071312_3219</name>
    <name evidence="10" type="ORF">HLUCCO17_04990</name>
</gene>
<feature type="coiled-coil region" evidence="7">
    <location>
        <begin position="228"/>
        <end position="304"/>
    </location>
</feature>
<evidence type="ECO:0000256" key="7">
    <source>
        <dbReference type="SAM" id="Coils"/>
    </source>
</evidence>
<dbReference type="PANTHER" id="PTHR21666:SF288">
    <property type="entry name" value="CELL DIVISION PROTEIN YTFB"/>
    <property type="match status" value="1"/>
</dbReference>
<dbReference type="Pfam" id="PF01551">
    <property type="entry name" value="Peptidase_M23"/>
    <property type="match status" value="1"/>
</dbReference>
<dbReference type="Proteomes" id="UP000050497">
    <property type="component" value="Unassembled WGS sequence"/>
</dbReference>
<dbReference type="EMBL" id="LJSX01000005">
    <property type="protein sequence ID" value="KPQ11837.1"/>
    <property type="molecule type" value="Genomic_DNA"/>
</dbReference>
<keyword evidence="13" id="KW-1185">Reference proteome</keyword>
<dbReference type="GO" id="GO:0006508">
    <property type="term" value="P:proteolysis"/>
    <property type="evidence" value="ECO:0007669"/>
    <property type="project" value="UniProtKB-KW"/>
</dbReference>
<keyword evidence="4 11" id="KW-0378">Hydrolase</keyword>
<evidence type="ECO:0000256" key="3">
    <source>
        <dbReference type="ARBA" id="ARBA00022723"/>
    </source>
</evidence>
<evidence type="ECO:0000256" key="4">
    <source>
        <dbReference type="ARBA" id="ARBA00022801"/>
    </source>
</evidence>
<evidence type="ECO:0000256" key="1">
    <source>
        <dbReference type="ARBA" id="ARBA00001947"/>
    </source>
</evidence>
<evidence type="ECO:0000259" key="9">
    <source>
        <dbReference type="Pfam" id="PF01551"/>
    </source>
</evidence>
<keyword evidence="2" id="KW-0645">Protease</keyword>
<keyword evidence="5" id="KW-0862">Zinc</keyword>
<evidence type="ECO:0000256" key="2">
    <source>
        <dbReference type="ARBA" id="ARBA00022670"/>
    </source>
</evidence>
<dbReference type="PANTHER" id="PTHR21666">
    <property type="entry name" value="PEPTIDASE-RELATED"/>
    <property type="match status" value="1"/>
</dbReference>
<dbReference type="AlphaFoldDB" id="A0A0P7X9D5"/>
<evidence type="ECO:0000313" key="12">
    <source>
        <dbReference type="Proteomes" id="UP000050497"/>
    </source>
</evidence>
<keyword evidence="6" id="KW-0482">Metalloprotease</keyword>
<reference evidence="11 13" key="2">
    <citation type="submission" date="2016-08" db="EMBL/GenBank/DDBJ databases">
        <authorList>
            <person name="Varghese N."/>
            <person name="Submissions Spin"/>
        </authorList>
    </citation>
    <scope>NUCLEOTIDE SEQUENCE [LARGE SCALE GENOMIC DNA]</scope>
    <source>
        <strain evidence="11 13">HL-109</strain>
    </source>
</reference>
<evidence type="ECO:0000313" key="11">
    <source>
        <dbReference type="EMBL" id="SCC82238.1"/>
    </source>
</evidence>
<sequence length="486" mass="52467">MRMHGQGEARTIRRPDAGAPGGPRAWGVERGLTAISLLVLALFAGAVSSPVLPLSTPALAQEDEASEPVMAPGEAARDLRARELEEVRRDLERAAQAEQELAEEIAALQEDRAALAEALIEATTRIRDNEARSEALTERLESLIASEAAIRRSLEARRDVIIEVLAALQRMGRRPPPAVLVRPEDILAAVRTSMLLGAVVPELRAETRALAADLQELVDLRRMIAQDREALAVELAQLDSERRRLSALIEARQERLRAAQGDFLEQSERAAALAAEAGNLEELITGMEEQIAAARAAAEAARAADARLRAETQARFAEAANLDPARLSPQIPFAQARGRLPLPVSGSLTRRFGEPDDIGGRMQGVVISTRSGEIVTAPADGWIAFAGAYRSFERLLIINAGDDYYVMMSGMENVTVDVGQFVLAGEPVAMMGARASVSPAMGLVDAEGPVLYVEFRKDGGAIDPAPWWQDTIQESRHVTPSEKVRG</sequence>
<accession>A0A0P7X9D5</accession>
<comment type="cofactor">
    <cofactor evidence="1">
        <name>Zn(2+)</name>
        <dbReference type="ChEBI" id="CHEBI:29105"/>
    </cofactor>
</comment>
<feature type="coiled-coil region" evidence="7">
    <location>
        <begin position="80"/>
        <end position="125"/>
    </location>
</feature>
<dbReference type="Gene3D" id="2.70.70.10">
    <property type="entry name" value="Glucose Permease (Domain IIA)"/>
    <property type="match status" value="1"/>
</dbReference>
<organism evidence="10 12">
    <name type="scientific">Saliniramus fredricksonii</name>
    <dbReference type="NCBI Taxonomy" id="1653334"/>
    <lineage>
        <taxon>Bacteria</taxon>
        <taxon>Pseudomonadati</taxon>
        <taxon>Pseudomonadota</taxon>
        <taxon>Alphaproteobacteria</taxon>
        <taxon>Hyphomicrobiales</taxon>
        <taxon>Salinarimonadaceae</taxon>
        <taxon>Saliniramus</taxon>
    </lineage>
</organism>
<comment type="caution">
    <text evidence="10">The sequence shown here is derived from an EMBL/GenBank/DDBJ whole genome shotgun (WGS) entry which is preliminary data.</text>
</comment>